<organism evidence="2">
    <name type="scientific">Eutreptiella gymnastica</name>
    <dbReference type="NCBI Taxonomy" id="73025"/>
    <lineage>
        <taxon>Eukaryota</taxon>
        <taxon>Discoba</taxon>
        <taxon>Euglenozoa</taxon>
        <taxon>Euglenida</taxon>
        <taxon>Spirocuta</taxon>
        <taxon>Euglenophyceae</taxon>
        <taxon>Eutreptiales</taxon>
        <taxon>Eutreptiaceae</taxon>
        <taxon>Eutreptiella</taxon>
    </lineage>
</organism>
<evidence type="ECO:0000313" key="2">
    <source>
        <dbReference type="EMBL" id="CAD9042646.1"/>
    </source>
</evidence>
<accession>A0A7S1JG41</accession>
<protein>
    <submittedName>
        <fullName evidence="2">Uncharacterized protein</fullName>
    </submittedName>
</protein>
<gene>
    <name evidence="2" type="ORF">EGYM00392_LOCUS53823</name>
</gene>
<name>A0A7S1JG41_9EUGL</name>
<evidence type="ECO:0000256" key="1">
    <source>
        <dbReference type="SAM" id="MobiDB-lite"/>
    </source>
</evidence>
<proteinExistence type="predicted"/>
<dbReference type="AlphaFoldDB" id="A0A7S1JG41"/>
<feature type="region of interest" description="Disordered" evidence="1">
    <location>
        <begin position="1"/>
        <end position="24"/>
    </location>
</feature>
<dbReference type="EMBL" id="HBGA01147277">
    <property type="protein sequence ID" value="CAD9042646.1"/>
    <property type="molecule type" value="Transcribed_RNA"/>
</dbReference>
<feature type="compositionally biased region" description="Polar residues" evidence="1">
    <location>
        <begin position="13"/>
        <end position="24"/>
    </location>
</feature>
<sequence length="116" mass="13193">MGIIRLPADRGWQPSNPQQHKNQEKLTSVQSCSIVFRTIKMHASCPETCTTHLPKIFLLDLHASHRRTEQLQSLQPFVNTIANSVCTGYKPLKKHHSFVDTNCSKHWEAAEGISHH</sequence>
<reference evidence="2" key="1">
    <citation type="submission" date="2021-01" db="EMBL/GenBank/DDBJ databases">
        <authorList>
            <person name="Corre E."/>
            <person name="Pelletier E."/>
            <person name="Niang G."/>
            <person name="Scheremetjew M."/>
            <person name="Finn R."/>
            <person name="Kale V."/>
            <person name="Holt S."/>
            <person name="Cochrane G."/>
            <person name="Meng A."/>
            <person name="Brown T."/>
            <person name="Cohen L."/>
        </authorList>
    </citation>
    <scope>NUCLEOTIDE SEQUENCE</scope>
    <source>
        <strain evidence="2">NIES-381</strain>
    </source>
</reference>